<comment type="caution">
    <text evidence="2">The sequence shown here is derived from an EMBL/GenBank/DDBJ whole genome shotgun (WGS) entry which is preliminary data.</text>
</comment>
<keyword evidence="2" id="KW-0378">Hydrolase</keyword>
<dbReference type="InterPro" id="IPR000073">
    <property type="entry name" value="AB_hydrolase_1"/>
</dbReference>
<accession>A0A7K3MA84</accession>
<evidence type="ECO:0000313" key="2">
    <source>
        <dbReference type="EMBL" id="NDL59308.1"/>
    </source>
</evidence>
<dbReference type="PANTHER" id="PTHR43433:SF5">
    <property type="entry name" value="AB HYDROLASE-1 DOMAIN-CONTAINING PROTEIN"/>
    <property type="match status" value="1"/>
</dbReference>
<feature type="domain" description="AB hydrolase-1" evidence="1">
    <location>
        <begin position="25"/>
        <end position="123"/>
    </location>
</feature>
<keyword evidence="3" id="KW-1185">Reference proteome</keyword>
<reference evidence="2 3" key="1">
    <citation type="submission" date="2019-11" db="EMBL/GenBank/DDBJ databases">
        <authorList>
            <person name="Li X.-J."/>
            <person name="Feng X.-M."/>
        </authorList>
    </citation>
    <scope>NUCLEOTIDE SEQUENCE [LARGE SCALE GENOMIC DNA]</scope>
    <source>
        <strain evidence="2 3">XMNu-373</strain>
    </source>
</reference>
<protein>
    <submittedName>
        <fullName evidence="2">Alpha/beta fold hydrolase</fullName>
    </submittedName>
</protein>
<proteinExistence type="predicted"/>
<dbReference type="AlphaFoldDB" id="A0A7K3MA84"/>
<dbReference type="GO" id="GO:0016787">
    <property type="term" value="F:hydrolase activity"/>
    <property type="evidence" value="ECO:0007669"/>
    <property type="project" value="UniProtKB-KW"/>
</dbReference>
<gene>
    <name evidence="2" type="ORF">F7O44_19750</name>
</gene>
<dbReference type="SUPFAM" id="SSF53474">
    <property type="entry name" value="alpha/beta-Hydrolases"/>
    <property type="match status" value="1"/>
</dbReference>
<sequence>MERSEGYFQTPDGDSIWFEAAGSGPPLVLAHGLGGNGLVWFQQLPHFAGRFRVITWDQRGFGRSSNLAGQAGPRTSVTDQLALLDHLGVENAHFIGQSLGGWVVLGVALAAPDRVRSLVLSSSTGGIPQLRLPAFDTGPVRADHGVRPLGVHPAVGDRLPAADRARAYLYQALSTFGRRPSDAEFATMLASFTHQPDLFEHFDIPTLFICGSRDPVMTPAHVRDAASRIGAARVVELDLSHSTYFEDPATWNAVVDEFLANVSTP</sequence>
<dbReference type="Pfam" id="PF00561">
    <property type="entry name" value="Abhydrolase_1"/>
    <property type="match status" value="1"/>
</dbReference>
<dbReference type="PANTHER" id="PTHR43433">
    <property type="entry name" value="HYDROLASE, ALPHA/BETA FOLD FAMILY PROTEIN"/>
    <property type="match status" value="1"/>
</dbReference>
<dbReference type="PRINTS" id="PR00111">
    <property type="entry name" value="ABHYDROLASE"/>
</dbReference>
<organism evidence="2 3">
    <name type="scientific">Phytoactinopolyspora mesophila</name>
    <dbReference type="NCBI Taxonomy" id="2650750"/>
    <lineage>
        <taxon>Bacteria</taxon>
        <taxon>Bacillati</taxon>
        <taxon>Actinomycetota</taxon>
        <taxon>Actinomycetes</taxon>
        <taxon>Jiangellales</taxon>
        <taxon>Jiangellaceae</taxon>
        <taxon>Phytoactinopolyspora</taxon>
    </lineage>
</organism>
<dbReference type="Gene3D" id="3.40.50.1820">
    <property type="entry name" value="alpha/beta hydrolase"/>
    <property type="match status" value="1"/>
</dbReference>
<evidence type="ECO:0000313" key="3">
    <source>
        <dbReference type="Proteomes" id="UP000460435"/>
    </source>
</evidence>
<dbReference type="EMBL" id="WLZY01000007">
    <property type="protein sequence ID" value="NDL59308.1"/>
    <property type="molecule type" value="Genomic_DNA"/>
</dbReference>
<dbReference type="InterPro" id="IPR029058">
    <property type="entry name" value="AB_hydrolase_fold"/>
</dbReference>
<name>A0A7K3MA84_9ACTN</name>
<dbReference type="Proteomes" id="UP000460435">
    <property type="component" value="Unassembled WGS sequence"/>
</dbReference>
<evidence type="ECO:0000259" key="1">
    <source>
        <dbReference type="Pfam" id="PF00561"/>
    </source>
</evidence>
<dbReference type="InterPro" id="IPR050471">
    <property type="entry name" value="AB_hydrolase"/>
</dbReference>